<reference evidence="1 2" key="1">
    <citation type="journal article" date="2018" name="Nat. Ecol. Evol.">
        <title>Shark genomes provide insights into elasmobranch evolution and the origin of vertebrates.</title>
        <authorList>
            <person name="Hara Y"/>
            <person name="Yamaguchi K"/>
            <person name="Onimaru K"/>
            <person name="Kadota M"/>
            <person name="Koyanagi M"/>
            <person name="Keeley SD"/>
            <person name="Tatsumi K"/>
            <person name="Tanaka K"/>
            <person name="Motone F"/>
            <person name="Kageyama Y"/>
            <person name="Nozu R"/>
            <person name="Adachi N"/>
            <person name="Nishimura O"/>
            <person name="Nakagawa R"/>
            <person name="Tanegashima C"/>
            <person name="Kiyatake I"/>
            <person name="Matsumoto R"/>
            <person name="Murakumo K"/>
            <person name="Nishida K"/>
            <person name="Terakita A"/>
            <person name="Kuratani S"/>
            <person name="Sato K"/>
            <person name="Hyodo S Kuraku.S."/>
        </authorList>
    </citation>
    <scope>NUCLEOTIDE SEQUENCE [LARGE SCALE GENOMIC DNA]</scope>
</reference>
<protein>
    <submittedName>
        <fullName evidence="1">Uncharacterized protein</fullName>
    </submittedName>
</protein>
<proteinExistence type="predicted"/>
<evidence type="ECO:0000313" key="1">
    <source>
        <dbReference type="EMBL" id="GCC45226.1"/>
    </source>
</evidence>
<name>A0A401TRG8_CHIPU</name>
<gene>
    <name evidence="1" type="ORF">chiPu_0029491</name>
</gene>
<dbReference type="Proteomes" id="UP000287033">
    <property type="component" value="Unassembled WGS sequence"/>
</dbReference>
<evidence type="ECO:0000313" key="2">
    <source>
        <dbReference type="Proteomes" id="UP000287033"/>
    </source>
</evidence>
<dbReference type="AlphaFoldDB" id="A0A401TRG8"/>
<feature type="non-terminal residue" evidence="1">
    <location>
        <position position="32"/>
    </location>
</feature>
<accession>A0A401TRG8</accession>
<organism evidence="1 2">
    <name type="scientific">Chiloscyllium punctatum</name>
    <name type="common">Brownbanded bambooshark</name>
    <name type="synonym">Hemiscyllium punctatum</name>
    <dbReference type="NCBI Taxonomy" id="137246"/>
    <lineage>
        <taxon>Eukaryota</taxon>
        <taxon>Metazoa</taxon>
        <taxon>Chordata</taxon>
        <taxon>Craniata</taxon>
        <taxon>Vertebrata</taxon>
        <taxon>Chondrichthyes</taxon>
        <taxon>Elasmobranchii</taxon>
        <taxon>Galeomorphii</taxon>
        <taxon>Galeoidea</taxon>
        <taxon>Orectolobiformes</taxon>
        <taxon>Hemiscylliidae</taxon>
        <taxon>Chiloscyllium</taxon>
    </lineage>
</organism>
<dbReference type="EMBL" id="BEZZ01158126">
    <property type="protein sequence ID" value="GCC45226.1"/>
    <property type="molecule type" value="Genomic_DNA"/>
</dbReference>
<sequence>MASSCPLLLGIDGGDGAFGLEAFMIRRGEGVP</sequence>
<keyword evidence="2" id="KW-1185">Reference proteome</keyword>
<comment type="caution">
    <text evidence="1">The sequence shown here is derived from an EMBL/GenBank/DDBJ whole genome shotgun (WGS) entry which is preliminary data.</text>
</comment>